<dbReference type="Gene3D" id="2.60.120.260">
    <property type="entry name" value="Galactose-binding domain-like"/>
    <property type="match status" value="1"/>
</dbReference>
<dbReference type="Proteomes" id="UP001207918">
    <property type="component" value="Unassembled WGS sequence"/>
</dbReference>
<evidence type="ECO:0000313" key="3">
    <source>
        <dbReference type="EMBL" id="MCW9707980.1"/>
    </source>
</evidence>
<dbReference type="Gene3D" id="2.60.40.1740">
    <property type="entry name" value="hypothetical protein (bacova_03559)"/>
    <property type="match status" value="1"/>
</dbReference>
<accession>A0ABT3PQ37</accession>
<gene>
    <name evidence="3" type="ORF">J6I44_14030</name>
</gene>
<keyword evidence="1" id="KW-0732">Signal</keyword>
<sequence>MNKLFRYFSFASVAVLLMFTACDPAGSGTDIENPEQYKQVYMPQANSMPAEEILILKDEVQNITYGAGYGGPSAPASDIKVSFEFTPALADSFNEAQGTDYPLIPEQAFEMEASSAVIPAGERASAPLKLRVNPYGSLELDQPYLLPLSMSSIEGGYIVNPDLETTYFLLTASLDFLDRSGWSVVEVSSEEVNSQGASTLDGDVNTFWHTAWSQSQPDYPHHIIVDMKNMQTIGGFQITNRQNDSRGMTRIRLEGSTDGETWTSFGEFDFEQINDPQRYFIESNPKIRYFKLVALEGPNFFTFVSEIEAF</sequence>
<dbReference type="PROSITE" id="PS51257">
    <property type="entry name" value="PROKAR_LIPOPROTEIN"/>
    <property type="match status" value="1"/>
</dbReference>
<comment type="caution">
    <text evidence="3">The sequence shown here is derived from an EMBL/GenBank/DDBJ whole genome shotgun (WGS) entry which is preliminary data.</text>
</comment>
<dbReference type="SUPFAM" id="SSF49785">
    <property type="entry name" value="Galactose-binding domain-like"/>
    <property type="match status" value="1"/>
</dbReference>
<evidence type="ECO:0000259" key="2">
    <source>
        <dbReference type="PROSITE" id="PS50022"/>
    </source>
</evidence>
<reference evidence="3 4" key="1">
    <citation type="submission" date="2021-03" db="EMBL/GenBank/DDBJ databases">
        <title>Aliifodinibius sp. nov., a new bacterium isolated from saline soil.</title>
        <authorList>
            <person name="Galisteo C."/>
            <person name="De La Haba R."/>
            <person name="Sanchez-Porro C."/>
            <person name="Ventosa A."/>
        </authorList>
    </citation>
    <scope>NUCLEOTIDE SEQUENCE [LARGE SCALE GENOMIC DNA]</scope>
    <source>
        <strain evidence="3 4">1BSP15-2V2</strain>
    </source>
</reference>
<organism evidence="3 4">
    <name type="scientific">Fodinibius salsisoli</name>
    <dbReference type="NCBI Taxonomy" id="2820877"/>
    <lineage>
        <taxon>Bacteria</taxon>
        <taxon>Pseudomonadati</taxon>
        <taxon>Balneolota</taxon>
        <taxon>Balneolia</taxon>
        <taxon>Balneolales</taxon>
        <taxon>Balneolaceae</taxon>
        <taxon>Fodinibius</taxon>
    </lineage>
</organism>
<dbReference type="InterPro" id="IPR013728">
    <property type="entry name" value="BT_3987-like_N"/>
</dbReference>
<dbReference type="InterPro" id="IPR000421">
    <property type="entry name" value="FA58C"/>
</dbReference>
<protein>
    <submittedName>
        <fullName evidence="3">DUF1735 domain-containing protein</fullName>
    </submittedName>
</protein>
<name>A0ABT3PQ37_9BACT</name>
<proteinExistence type="predicted"/>
<dbReference type="PROSITE" id="PS50022">
    <property type="entry name" value="FA58C_3"/>
    <property type="match status" value="1"/>
</dbReference>
<dbReference type="RefSeq" id="WP_265766766.1">
    <property type="nucleotide sequence ID" value="NZ_JAGGJA010000009.1"/>
</dbReference>
<dbReference type="Pfam" id="PF08522">
    <property type="entry name" value="BT_3987-like_N"/>
    <property type="match status" value="1"/>
</dbReference>
<keyword evidence="4" id="KW-1185">Reference proteome</keyword>
<feature type="domain" description="F5/8 type C" evidence="2">
    <location>
        <begin position="165"/>
        <end position="310"/>
    </location>
</feature>
<evidence type="ECO:0000256" key="1">
    <source>
        <dbReference type="SAM" id="SignalP"/>
    </source>
</evidence>
<dbReference type="InterPro" id="IPR008979">
    <property type="entry name" value="Galactose-bd-like_sf"/>
</dbReference>
<evidence type="ECO:0000313" key="4">
    <source>
        <dbReference type="Proteomes" id="UP001207918"/>
    </source>
</evidence>
<dbReference type="EMBL" id="JAGGJA010000009">
    <property type="protein sequence ID" value="MCW9707980.1"/>
    <property type="molecule type" value="Genomic_DNA"/>
</dbReference>
<dbReference type="Pfam" id="PF00754">
    <property type="entry name" value="F5_F8_type_C"/>
    <property type="match status" value="1"/>
</dbReference>
<feature type="signal peptide" evidence="1">
    <location>
        <begin position="1"/>
        <end position="27"/>
    </location>
</feature>
<feature type="chain" id="PRO_5045406708" evidence="1">
    <location>
        <begin position="28"/>
        <end position="310"/>
    </location>
</feature>